<dbReference type="Gene3D" id="3.50.50.60">
    <property type="entry name" value="FAD/NAD(P)-binding domain"/>
    <property type="match status" value="1"/>
</dbReference>
<dbReference type="SUPFAM" id="SSF51905">
    <property type="entry name" value="FAD/NAD(P)-binding domain"/>
    <property type="match status" value="1"/>
</dbReference>
<sequence length="463" mass="51843">MVSYDIIVIGSGAAGLYCAHQLNKEGYKVVVVEADQRIGGRTRQDVDFTQWPIELGGEMIHGGDTLYYQLAKENNWGIFEVFSMELFSQNSKNTFFYLGRERKLISQDQVDDDMSMLFKALGSMKEDTQGMTQEQIGEMNLLELLVKKGVPYRVLGLADAVYSKTWGTNLDRIGIREAIREDEKPQAILKNYKIQQSSKALVDFLANGLEIKTNWRAKSVDYRDGGGVSVRSYNGKTITAKAAVVTVPLTILKENDINFVPALPQRKLDAINVIGMDAGMKIIAKFNKKFWRQDCQLVLCGDSPVPQIWMDGPPLRPLDKQKPAEFVVTGFITGDQAKSIASLSPAAQIKAFLNQLDSMFGNSQDWTPATNCFISHIVYDWCKNPFVRGAYSFPSIIPSSFKYKESPNQILSEFVDKKIFFAGEATATQYELSTINGALQTGLRAYHEIKENLPLTSIRDSKL</sequence>
<dbReference type="PRINTS" id="PR00419">
    <property type="entry name" value="ADXRDTASE"/>
</dbReference>
<dbReference type="EMBL" id="AJWJ01000354">
    <property type="protein sequence ID" value="KAF2071646.1"/>
    <property type="molecule type" value="Genomic_DNA"/>
</dbReference>
<evidence type="ECO:0000313" key="2">
    <source>
        <dbReference type="EMBL" id="KAF2071646.1"/>
    </source>
</evidence>
<dbReference type="PANTHER" id="PTHR10742">
    <property type="entry name" value="FLAVIN MONOAMINE OXIDASE"/>
    <property type="match status" value="1"/>
</dbReference>
<keyword evidence="3" id="KW-1185">Reference proteome</keyword>
<name>A0A8J4PRD3_9MYCE</name>
<dbReference type="Proteomes" id="UP000695562">
    <property type="component" value="Unassembled WGS sequence"/>
</dbReference>
<protein>
    <recommendedName>
        <fullName evidence="1">Amine oxidase domain-containing protein</fullName>
    </recommendedName>
</protein>
<evidence type="ECO:0000259" key="1">
    <source>
        <dbReference type="Pfam" id="PF01593"/>
    </source>
</evidence>
<comment type="caution">
    <text evidence="2">The sequence shown here is derived from an EMBL/GenBank/DDBJ whole genome shotgun (WGS) entry which is preliminary data.</text>
</comment>
<dbReference type="InterPro" id="IPR050281">
    <property type="entry name" value="Flavin_monoamine_oxidase"/>
</dbReference>
<evidence type="ECO:0000313" key="3">
    <source>
        <dbReference type="Proteomes" id="UP000695562"/>
    </source>
</evidence>
<dbReference type="PANTHER" id="PTHR10742:SF418">
    <property type="entry name" value="AMINE OXIDASE DOMAIN-CONTAINING PROTEIN"/>
    <property type="match status" value="1"/>
</dbReference>
<dbReference type="AlphaFoldDB" id="A0A8J4PRD3"/>
<dbReference type="Pfam" id="PF01593">
    <property type="entry name" value="Amino_oxidase"/>
    <property type="match status" value="1"/>
</dbReference>
<gene>
    <name evidence="2" type="ORF">CYY_007039</name>
</gene>
<dbReference type="Pfam" id="PF13450">
    <property type="entry name" value="NAD_binding_8"/>
    <property type="match status" value="1"/>
</dbReference>
<organism evidence="2 3">
    <name type="scientific">Polysphondylium violaceum</name>
    <dbReference type="NCBI Taxonomy" id="133409"/>
    <lineage>
        <taxon>Eukaryota</taxon>
        <taxon>Amoebozoa</taxon>
        <taxon>Evosea</taxon>
        <taxon>Eumycetozoa</taxon>
        <taxon>Dictyostelia</taxon>
        <taxon>Dictyosteliales</taxon>
        <taxon>Dictyosteliaceae</taxon>
        <taxon>Polysphondylium</taxon>
    </lineage>
</organism>
<dbReference type="OrthoDB" id="16089at2759"/>
<accession>A0A8J4PRD3</accession>
<dbReference type="SUPFAM" id="SSF54373">
    <property type="entry name" value="FAD-linked reductases, C-terminal domain"/>
    <property type="match status" value="1"/>
</dbReference>
<feature type="domain" description="Amine oxidase" evidence="1">
    <location>
        <begin position="198"/>
        <end position="445"/>
    </location>
</feature>
<dbReference type="InterPro" id="IPR036188">
    <property type="entry name" value="FAD/NAD-bd_sf"/>
</dbReference>
<dbReference type="GO" id="GO:0016491">
    <property type="term" value="F:oxidoreductase activity"/>
    <property type="evidence" value="ECO:0007669"/>
    <property type="project" value="InterPro"/>
</dbReference>
<dbReference type="InterPro" id="IPR002937">
    <property type="entry name" value="Amino_oxidase"/>
</dbReference>
<proteinExistence type="predicted"/>
<reference evidence="2" key="1">
    <citation type="submission" date="2020-01" db="EMBL/GenBank/DDBJ databases">
        <title>Development of genomics and gene disruption for Polysphondylium violaceum indicates a role for the polyketide synthase stlB in stalk morphogenesis.</title>
        <authorList>
            <person name="Narita B."/>
            <person name="Kawabe Y."/>
            <person name="Kin K."/>
            <person name="Saito T."/>
            <person name="Gibbs R."/>
            <person name="Kuspa A."/>
            <person name="Muzny D."/>
            <person name="Queller D."/>
            <person name="Richards S."/>
            <person name="Strassman J."/>
            <person name="Sucgang R."/>
            <person name="Worley K."/>
            <person name="Schaap P."/>
        </authorList>
    </citation>
    <scope>NUCLEOTIDE SEQUENCE</scope>
    <source>
        <strain evidence="2">QSvi11</strain>
    </source>
</reference>